<dbReference type="OrthoDB" id="120878at2"/>
<dbReference type="Proteomes" id="UP000198356">
    <property type="component" value="Unassembled WGS sequence"/>
</dbReference>
<evidence type="ECO:0000256" key="3">
    <source>
        <dbReference type="ARBA" id="ARBA00022475"/>
    </source>
</evidence>
<evidence type="ECO:0000256" key="8">
    <source>
        <dbReference type="SAM" id="Phobius"/>
    </source>
</evidence>
<proteinExistence type="inferred from homology"/>
<dbReference type="GO" id="GO:0005886">
    <property type="term" value="C:plasma membrane"/>
    <property type="evidence" value="ECO:0007669"/>
    <property type="project" value="UniProtKB-SubCell"/>
</dbReference>
<evidence type="ECO:0000313" key="9">
    <source>
        <dbReference type="EMBL" id="SNS29060.1"/>
    </source>
</evidence>
<keyword evidence="10" id="KW-1185">Reference proteome</keyword>
<dbReference type="PANTHER" id="PTHR30558:SF7">
    <property type="entry name" value="TOL-PAL SYSTEM PROTEIN TOLR"/>
    <property type="match status" value="1"/>
</dbReference>
<dbReference type="InterPro" id="IPR003400">
    <property type="entry name" value="ExbD"/>
</dbReference>
<evidence type="ECO:0000313" key="10">
    <source>
        <dbReference type="Proteomes" id="UP000198356"/>
    </source>
</evidence>
<protein>
    <submittedName>
        <fullName evidence="9">Biopolymer transport protein ExbD/biopolymer transport protein TolR</fullName>
    </submittedName>
</protein>
<keyword evidence="7" id="KW-0813">Transport</keyword>
<dbReference type="GO" id="GO:0022857">
    <property type="term" value="F:transmembrane transporter activity"/>
    <property type="evidence" value="ECO:0007669"/>
    <property type="project" value="InterPro"/>
</dbReference>
<keyword evidence="7" id="KW-0653">Protein transport</keyword>
<evidence type="ECO:0000256" key="4">
    <source>
        <dbReference type="ARBA" id="ARBA00022692"/>
    </source>
</evidence>
<reference evidence="9 10" key="1">
    <citation type="submission" date="2017-06" db="EMBL/GenBank/DDBJ databases">
        <authorList>
            <person name="Kim H.J."/>
            <person name="Triplett B.A."/>
        </authorList>
    </citation>
    <scope>NUCLEOTIDE SEQUENCE [LARGE SCALE GENOMIC DNA]</scope>
    <source>
        <strain evidence="9 10">DSM 18704</strain>
    </source>
</reference>
<dbReference type="EMBL" id="FZOU01000001">
    <property type="protein sequence ID" value="SNS29060.1"/>
    <property type="molecule type" value="Genomic_DNA"/>
</dbReference>
<gene>
    <name evidence="9" type="ORF">SAMN05421770_101361</name>
</gene>
<sequence length="144" mass="15454">MGMGGGGTGGSVSEINVTPLIDVLLVLLIIFMVIVPVTPKGLEALVPQPPKNKTQDQPENDRTIVVQVQANGAQTSYKINEDSFNKADIEPKLAAIFATRQEKVMFVKGDKDLDYSKVSEVIDFGKQAGVDNIGLITPRVESGQ</sequence>
<comment type="similarity">
    <text evidence="2 7">Belongs to the ExbD/TolR family.</text>
</comment>
<dbReference type="RefSeq" id="WP_089406666.1">
    <property type="nucleotide sequence ID" value="NZ_FZOU01000001.1"/>
</dbReference>
<dbReference type="Gene3D" id="3.30.420.270">
    <property type="match status" value="1"/>
</dbReference>
<keyword evidence="6 8" id="KW-0472">Membrane</keyword>
<evidence type="ECO:0000256" key="7">
    <source>
        <dbReference type="RuleBase" id="RU003879"/>
    </source>
</evidence>
<dbReference type="PANTHER" id="PTHR30558">
    <property type="entry name" value="EXBD MEMBRANE COMPONENT OF PMF-DRIVEN MACROMOLECULE IMPORT SYSTEM"/>
    <property type="match status" value="1"/>
</dbReference>
<evidence type="ECO:0000256" key="1">
    <source>
        <dbReference type="ARBA" id="ARBA00004162"/>
    </source>
</evidence>
<feature type="transmembrane region" description="Helical" evidence="8">
    <location>
        <begin position="20"/>
        <end position="38"/>
    </location>
</feature>
<dbReference type="Pfam" id="PF02472">
    <property type="entry name" value="ExbD"/>
    <property type="match status" value="1"/>
</dbReference>
<name>A0A239D9T3_9BACT</name>
<organism evidence="9 10">
    <name type="scientific">Granulicella rosea</name>
    <dbReference type="NCBI Taxonomy" id="474952"/>
    <lineage>
        <taxon>Bacteria</taxon>
        <taxon>Pseudomonadati</taxon>
        <taxon>Acidobacteriota</taxon>
        <taxon>Terriglobia</taxon>
        <taxon>Terriglobales</taxon>
        <taxon>Acidobacteriaceae</taxon>
        <taxon>Granulicella</taxon>
    </lineage>
</organism>
<evidence type="ECO:0000256" key="6">
    <source>
        <dbReference type="ARBA" id="ARBA00023136"/>
    </source>
</evidence>
<accession>A0A239D9T3</accession>
<dbReference type="AlphaFoldDB" id="A0A239D9T3"/>
<keyword evidence="4 7" id="KW-0812">Transmembrane</keyword>
<keyword evidence="5 8" id="KW-1133">Transmembrane helix</keyword>
<evidence type="ECO:0000256" key="2">
    <source>
        <dbReference type="ARBA" id="ARBA00005811"/>
    </source>
</evidence>
<comment type="subcellular location">
    <subcellularLocation>
        <location evidence="1">Cell membrane</location>
        <topology evidence="1">Single-pass membrane protein</topology>
    </subcellularLocation>
    <subcellularLocation>
        <location evidence="7">Cell membrane</location>
        <topology evidence="7">Single-pass type II membrane protein</topology>
    </subcellularLocation>
</comment>
<dbReference type="GO" id="GO:0015031">
    <property type="term" value="P:protein transport"/>
    <property type="evidence" value="ECO:0007669"/>
    <property type="project" value="UniProtKB-KW"/>
</dbReference>
<keyword evidence="3" id="KW-1003">Cell membrane</keyword>
<evidence type="ECO:0000256" key="5">
    <source>
        <dbReference type="ARBA" id="ARBA00022989"/>
    </source>
</evidence>